<evidence type="ECO:0000313" key="2">
    <source>
        <dbReference type="Proteomes" id="UP000002753"/>
    </source>
</evidence>
<proteinExistence type="predicted"/>
<protein>
    <submittedName>
        <fullName evidence="1">Uncharacterized protein</fullName>
    </submittedName>
</protein>
<dbReference type="HOGENOM" id="CLU_2813863_0_0_1"/>
<accession>J4U364</accession>
<gene>
    <name evidence="1" type="ORF">SKUD_198404</name>
</gene>
<reference evidence="1 2" key="1">
    <citation type="journal article" date="2003" name="Science">
        <title>Finding functional features in Saccharomyces genomes by phylogenetic footprinting.</title>
        <authorList>
            <person name="Cliften P.F."/>
            <person name="Sudarsanam P."/>
            <person name="Desikan A."/>
            <person name="Fulton L."/>
            <person name="Fulton B."/>
            <person name="Majors J."/>
            <person name="Waterston R."/>
            <person name="Cohen B.A."/>
            <person name="Johnston M."/>
        </authorList>
    </citation>
    <scope>NUCLEOTIDE SEQUENCE [LARGE SCALE GENOMIC DNA]</scope>
    <source>
        <strain evidence="2">ATCC MYA-4449 / AS 2.2408 / CBS 8840 / NBRC 1802 / NCYC 2889</strain>
    </source>
</reference>
<comment type="caution">
    <text evidence="1">The sequence shown here is derived from an EMBL/GenBank/DDBJ whole genome shotgun (WGS) entry which is preliminary data.</text>
</comment>
<sequence length="67" mass="7896">MSYESSRRISPEEDIVRFKDGRSLKIEIFDGKNLPKCFDFNRKKKNTIARRNGEDFHVFISATSQKI</sequence>
<name>J4U364_SACK1</name>
<dbReference type="EMBL" id="AACI03000365">
    <property type="protein sequence ID" value="EJT44410.1"/>
    <property type="molecule type" value="Genomic_DNA"/>
</dbReference>
<organism evidence="1 2">
    <name type="scientific">Saccharomyces kudriavzevii (strain ATCC MYA-4449 / AS 2.2408 / CBS 8840 / NBRC 1802 / NCYC 2889)</name>
    <name type="common">Yeast</name>
    <dbReference type="NCBI Taxonomy" id="226230"/>
    <lineage>
        <taxon>Eukaryota</taxon>
        <taxon>Fungi</taxon>
        <taxon>Dikarya</taxon>
        <taxon>Ascomycota</taxon>
        <taxon>Saccharomycotina</taxon>
        <taxon>Saccharomycetes</taxon>
        <taxon>Saccharomycetales</taxon>
        <taxon>Saccharomycetaceae</taxon>
        <taxon>Saccharomyces</taxon>
    </lineage>
</organism>
<dbReference type="Proteomes" id="UP000002753">
    <property type="component" value="Unassembled WGS sequence"/>
</dbReference>
<dbReference type="AlphaFoldDB" id="J4U364"/>
<reference evidence="2" key="2">
    <citation type="journal article" date="2011" name="G3 (Bethesda)">
        <title>The awesome power of yeast evolutionary genetics: New genome sequences and strain resources for the Saccharomyces sensu stricto genus.</title>
        <authorList>
            <person name="Scannell D.R."/>
            <person name="Zill O.A."/>
            <person name="Rokas A."/>
            <person name="Payen C."/>
            <person name="Dunham M.J."/>
            <person name="Eisen M.B."/>
            <person name="Rine J."/>
            <person name="Johnston M."/>
            <person name="Hittinger C.T."/>
        </authorList>
    </citation>
    <scope>GENOME REANNOTATION</scope>
    <source>
        <strain evidence="2">ATCC MYA-4449 / AS 2.2408 / CBS 8840 / NBRC 1802 / NCYC 2889</strain>
    </source>
</reference>
<keyword evidence="2" id="KW-1185">Reference proteome</keyword>
<evidence type="ECO:0000313" key="1">
    <source>
        <dbReference type="EMBL" id="EJT44410.1"/>
    </source>
</evidence>